<dbReference type="InterPro" id="IPR001478">
    <property type="entry name" value="PDZ"/>
</dbReference>
<dbReference type="GO" id="GO:0006508">
    <property type="term" value="P:proteolysis"/>
    <property type="evidence" value="ECO:0007669"/>
    <property type="project" value="UniProtKB-KW"/>
</dbReference>
<dbReference type="RefSeq" id="WP_187660577.1">
    <property type="nucleotide sequence ID" value="NZ_JACTAB010000004.1"/>
</dbReference>
<dbReference type="Proteomes" id="UP001491349">
    <property type="component" value="Unassembled WGS sequence"/>
</dbReference>
<dbReference type="InterPro" id="IPR001995">
    <property type="entry name" value="Peptidase_A2_cat"/>
</dbReference>
<sequence length="443" mass="50807">MRFVFTFYVFLFTVFSTSSQSKFKFEKNKSSISIPFKLINNLIFIPINVNGEKLTFLLDTGVEKTLLFSLDDKEQVKFFNLESIKLKGLGSNEAIDAYMSSKNKLEVKGFVDNDHEIYLVLDQEFNFSSQVGIPVNGIIGYHFFKNHLIEIDYQRNKVIVYNETNKKVNKKLERRYKEETITIEESKPYYVSNVTTDGNTLPAKLLLDTGNSDAIWLFLDKSDEIKLPKKHISDYLGRGFSGNVYGLRGRIESFKFGSTTFKNPITTFPDSTSIRSVNFVSNRLGSLGGEVFSRFSVFFDYPRQKIYTLPNDKVSVPFNFNMSGIEVQHDGLEWVKEMEPANNKNTSGYTLKLDESHVQDNLKVKFALKPVFTINSVRKDSPAALAGLRKNDRLLKIEGRSTHDLTIEKINGLLKSEEGRTIELVVERDGKQYKYKFQLKSII</sequence>
<dbReference type="SMART" id="SM00228">
    <property type="entry name" value="PDZ"/>
    <property type="match status" value="1"/>
</dbReference>
<keyword evidence="1" id="KW-0378">Hydrolase</keyword>
<dbReference type="Pfam" id="PF17820">
    <property type="entry name" value="PDZ_6"/>
    <property type="match status" value="1"/>
</dbReference>
<dbReference type="InterPro" id="IPR041489">
    <property type="entry name" value="PDZ_6"/>
</dbReference>
<dbReference type="GO" id="GO:0008233">
    <property type="term" value="F:peptidase activity"/>
    <property type="evidence" value="ECO:0007669"/>
    <property type="project" value="UniProtKB-KW"/>
</dbReference>
<dbReference type="PROSITE" id="PS50175">
    <property type="entry name" value="ASP_PROT_RETROV"/>
    <property type="match status" value="1"/>
</dbReference>
<dbReference type="InterPro" id="IPR021109">
    <property type="entry name" value="Peptidase_aspartic_dom_sf"/>
</dbReference>
<keyword evidence="5" id="KW-1185">Reference proteome</keyword>
<dbReference type="Pfam" id="PF13650">
    <property type="entry name" value="Asp_protease_2"/>
    <property type="match status" value="1"/>
</dbReference>
<feature type="domain" description="PDZ" evidence="2">
    <location>
        <begin position="335"/>
        <end position="429"/>
    </location>
</feature>
<reference evidence="4 5" key="1">
    <citation type="submission" date="2024-04" db="EMBL/GenBank/DDBJ databases">
        <title>draft genome sequnece of Flavobacterium buctense JCM 30750.</title>
        <authorList>
            <person name="Kim D.-U."/>
        </authorList>
    </citation>
    <scope>NUCLEOTIDE SEQUENCE [LARGE SCALE GENOMIC DNA]</scope>
    <source>
        <strain evidence="4 5">JCM 30750</strain>
    </source>
</reference>
<gene>
    <name evidence="4" type="ORF">WMW71_07145</name>
</gene>
<keyword evidence="4" id="KW-0645">Protease</keyword>
<dbReference type="PROSITE" id="PS50106">
    <property type="entry name" value="PDZ"/>
    <property type="match status" value="1"/>
</dbReference>
<protein>
    <submittedName>
        <fullName evidence="4">Aspartyl protease family protein</fullName>
    </submittedName>
</protein>
<dbReference type="EMBL" id="JBBPCB010000003">
    <property type="protein sequence ID" value="MEK8180113.1"/>
    <property type="molecule type" value="Genomic_DNA"/>
</dbReference>
<evidence type="ECO:0000313" key="4">
    <source>
        <dbReference type="EMBL" id="MEK8180113.1"/>
    </source>
</evidence>
<dbReference type="SUPFAM" id="SSF50156">
    <property type="entry name" value="PDZ domain-like"/>
    <property type="match status" value="1"/>
</dbReference>
<dbReference type="InterPro" id="IPR036034">
    <property type="entry name" value="PDZ_sf"/>
</dbReference>
<evidence type="ECO:0000259" key="2">
    <source>
        <dbReference type="PROSITE" id="PS50106"/>
    </source>
</evidence>
<dbReference type="Gene3D" id="2.30.42.10">
    <property type="match status" value="1"/>
</dbReference>
<evidence type="ECO:0000256" key="1">
    <source>
        <dbReference type="ARBA" id="ARBA00022801"/>
    </source>
</evidence>
<comment type="caution">
    <text evidence="4">The sequence shown here is derived from an EMBL/GenBank/DDBJ whole genome shotgun (WGS) entry which is preliminary data.</text>
</comment>
<name>A0ABU9E0E1_9FLAO</name>
<organism evidence="4 5">
    <name type="scientific">Flavobacterium buctense</name>
    <dbReference type="NCBI Taxonomy" id="1648146"/>
    <lineage>
        <taxon>Bacteria</taxon>
        <taxon>Pseudomonadati</taxon>
        <taxon>Bacteroidota</taxon>
        <taxon>Flavobacteriia</taxon>
        <taxon>Flavobacteriales</taxon>
        <taxon>Flavobacteriaceae</taxon>
        <taxon>Flavobacterium</taxon>
    </lineage>
</organism>
<accession>A0ABU9E0E1</accession>
<evidence type="ECO:0000313" key="5">
    <source>
        <dbReference type="Proteomes" id="UP001491349"/>
    </source>
</evidence>
<feature type="domain" description="Peptidase A2" evidence="3">
    <location>
        <begin position="54"/>
        <end position="91"/>
    </location>
</feature>
<evidence type="ECO:0000259" key="3">
    <source>
        <dbReference type="PROSITE" id="PS50175"/>
    </source>
</evidence>
<proteinExistence type="predicted"/>
<dbReference type="Gene3D" id="2.40.70.10">
    <property type="entry name" value="Acid Proteases"/>
    <property type="match status" value="2"/>
</dbReference>